<gene>
    <name evidence="2" type="ORF">BJY24_001579</name>
</gene>
<proteinExistence type="predicted"/>
<accession>A0A7W9PAU9</accession>
<evidence type="ECO:0000313" key="2">
    <source>
        <dbReference type="EMBL" id="MBB5912712.1"/>
    </source>
</evidence>
<reference evidence="2 3" key="1">
    <citation type="submission" date="2020-08" db="EMBL/GenBank/DDBJ databases">
        <title>Sequencing the genomes of 1000 actinobacteria strains.</title>
        <authorList>
            <person name="Klenk H.-P."/>
        </authorList>
    </citation>
    <scope>NUCLEOTIDE SEQUENCE [LARGE SCALE GENOMIC DNA]</scope>
    <source>
        <strain evidence="2 3">DSM 43582</strain>
    </source>
</reference>
<evidence type="ECO:0000313" key="3">
    <source>
        <dbReference type="Proteomes" id="UP000540412"/>
    </source>
</evidence>
<comment type="caution">
    <text evidence="2">The sequence shown here is derived from an EMBL/GenBank/DDBJ whole genome shotgun (WGS) entry which is preliminary data.</text>
</comment>
<dbReference type="AlphaFoldDB" id="A0A7W9PAU9"/>
<organism evidence="2 3">
    <name type="scientific">Nocardia transvalensis</name>
    <dbReference type="NCBI Taxonomy" id="37333"/>
    <lineage>
        <taxon>Bacteria</taxon>
        <taxon>Bacillati</taxon>
        <taxon>Actinomycetota</taxon>
        <taxon>Actinomycetes</taxon>
        <taxon>Mycobacteriales</taxon>
        <taxon>Nocardiaceae</taxon>
        <taxon>Nocardia</taxon>
    </lineage>
</organism>
<name>A0A7W9PAU9_9NOCA</name>
<keyword evidence="3" id="KW-1185">Reference proteome</keyword>
<dbReference type="RefSeq" id="WP_246460899.1">
    <property type="nucleotide sequence ID" value="NZ_JACHIT010000001.1"/>
</dbReference>
<feature type="region of interest" description="Disordered" evidence="1">
    <location>
        <begin position="85"/>
        <end position="114"/>
    </location>
</feature>
<sequence length="114" mass="13306">MAEDSDPSDERAGARADQLMDEVFEMGDDERENLDYDMGEDEQADEVREYERYIADPPDDLVIRYHENDDTGRLGIASELDQEWTRRRHRDEQRAEDDRPAEAAAMEIRDQPGD</sequence>
<dbReference type="Proteomes" id="UP000540412">
    <property type="component" value="Unassembled WGS sequence"/>
</dbReference>
<protein>
    <submittedName>
        <fullName evidence="2">Uncharacterized protein</fullName>
    </submittedName>
</protein>
<dbReference type="EMBL" id="JACHIT010000001">
    <property type="protein sequence ID" value="MBB5912712.1"/>
    <property type="molecule type" value="Genomic_DNA"/>
</dbReference>
<evidence type="ECO:0000256" key="1">
    <source>
        <dbReference type="SAM" id="MobiDB-lite"/>
    </source>
</evidence>
<feature type="compositionally biased region" description="Basic and acidic residues" evidence="1">
    <location>
        <begin position="90"/>
        <end position="114"/>
    </location>
</feature>